<name>A0AAV4WVP3_9ARAC</name>
<sequence>MGPAKQSKHSAGFKIKMVQFAKESGNHAAARMFDVSISEGKKNEFSIINMSRNKCALSKGETKWPILEENVANWVLENRQNRLIVTRNSVRLFALK</sequence>
<dbReference type="EMBL" id="BPLQ01015260">
    <property type="protein sequence ID" value="GIY86962.1"/>
    <property type="molecule type" value="Genomic_DNA"/>
</dbReference>
<evidence type="ECO:0000313" key="1">
    <source>
        <dbReference type="EMBL" id="GIY86962.1"/>
    </source>
</evidence>
<accession>A0AAV4WVP3</accession>
<proteinExistence type="predicted"/>
<evidence type="ECO:0000313" key="2">
    <source>
        <dbReference type="Proteomes" id="UP001054837"/>
    </source>
</evidence>
<gene>
    <name evidence="1" type="ORF">CDAR_290011</name>
</gene>
<protein>
    <submittedName>
        <fullName evidence="1">HTH CENPB-type domain-containing protein</fullName>
    </submittedName>
</protein>
<reference evidence="1 2" key="1">
    <citation type="submission" date="2021-06" db="EMBL/GenBank/DDBJ databases">
        <title>Caerostris darwini draft genome.</title>
        <authorList>
            <person name="Kono N."/>
            <person name="Arakawa K."/>
        </authorList>
    </citation>
    <scope>NUCLEOTIDE SEQUENCE [LARGE SCALE GENOMIC DNA]</scope>
</reference>
<dbReference type="Proteomes" id="UP001054837">
    <property type="component" value="Unassembled WGS sequence"/>
</dbReference>
<organism evidence="1 2">
    <name type="scientific">Caerostris darwini</name>
    <dbReference type="NCBI Taxonomy" id="1538125"/>
    <lineage>
        <taxon>Eukaryota</taxon>
        <taxon>Metazoa</taxon>
        <taxon>Ecdysozoa</taxon>
        <taxon>Arthropoda</taxon>
        <taxon>Chelicerata</taxon>
        <taxon>Arachnida</taxon>
        <taxon>Araneae</taxon>
        <taxon>Araneomorphae</taxon>
        <taxon>Entelegynae</taxon>
        <taxon>Araneoidea</taxon>
        <taxon>Araneidae</taxon>
        <taxon>Caerostris</taxon>
    </lineage>
</organism>
<keyword evidence="2" id="KW-1185">Reference proteome</keyword>
<dbReference type="AlphaFoldDB" id="A0AAV4WVP3"/>
<comment type="caution">
    <text evidence="1">The sequence shown here is derived from an EMBL/GenBank/DDBJ whole genome shotgun (WGS) entry which is preliminary data.</text>
</comment>